<sequence length="212" mass="21844">MKKTLTVSAAALAAAIALAGCSTNSGSSSDGSSMPGMNHGSTGTASSTAPATSAAASAGFNDADVMFAQMMIPHHTQAVTMSETMLAKEGIPAAVTDLATKIKAAQGPEIEKMTGWLKSWGQSTEMPTNMPSGHSMSGMMGEDDMAKLEAAQGTEAAKLFLTQMIAHHEGAVEMAKTETTDGKNTDAVQLSKDIVSDQEAEIQEMKDLLATL</sequence>
<dbReference type="InterPro" id="IPR005183">
    <property type="entry name" value="DUF305_CopM-like"/>
</dbReference>
<dbReference type="PANTHER" id="PTHR36933:SF1">
    <property type="entry name" value="SLL0788 PROTEIN"/>
    <property type="match status" value="1"/>
</dbReference>
<keyword evidence="5" id="KW-1185">Reference proteome</keyword>
<feature type="signal peptide" evidence="2">
    <location>
        <begin position="1"/>
        <end position="19"/>
    </location>
</feature>
<organism evidence="4 5">
    <name type="scientific">Pseudarthrobacter siccitolerans</name>
    <dbReference type="NCBI Taxonomy" id="861266"/>
    <lineage>
        <taxon>Bacteria</taxon>
        <taxon>Bacillati</taxon>
        <taxon>Actinomycetota</taxon>
        <taxon>Actinomycetes</taxon>
        <taxon>Micrococcales</taxon>
        <taxon>Micrococcaceae</taxon>
        <taxon>Pseudarthrobacter</taxon>
    </lineage>
</organism>
<proteinExistence type="predicted"/>
<dbReference type="Gene3D" id="1.20.1260.10">
    <property type="match status" value="1"/>
</dbReference>
<dbReference type="InterPro" id="IPR012347">
    <property type="entry name" value="Ferritin-like"/>
</dbReference>
<dbReference type="EMBL" id="CAQI01000042">
    <property type="protein sequence ID" value="CCQ46080.1"/>
    <property type="molecule type" value="Genomic_DNA"/>
</dbReference>
<dbReference type="Proteomes" id="UP000035722">
    <property type="component" value="Unassembled WGS sequence"/>
</dbReference>
<dbReference type="PANTHER" id="PTHR36933">
    <property type="entry name" value="SLL0788 PROTEIN"/>
    <property type="match status" value="1"/>
</dbReference>
<comment type="caution">
    <text evidence="4">The sequence shown here is derived from an EMBL/GenBank/DDBJ whole genome shotgun (WGS) entry which is preliminary data.</text>
</comment>
<accession>A0A024H1N0</accession>
<dbReference type="STRING" id="861266.ARTSIC4J27_2040"/>
<dbReference type="PROSITE" id="PS51257">
    <property type="entry name" value="PROKAR_LIPOPROTEIN"/>
    <property type="match status" value="1"/>
</dbReference>
<dbReference type="AlphaFoldDB" id="A0A024H1N0"/>
<reference evidence="5" key="1">
    <citation type="journal article" date="2014" name="Genome Announc.">
        <title>Genome Sequence of Arthrobacter siccitolerans 4J27, a Xeroprotectant-Producing Desiccation-Tolerant Microorganism.</title>
        <authorList>
            <person name="Manzanera M."/>
            <person name="Santa-Cruz-Calvo L."/>
            <person name="Vilchez J.I."/>
            <person name="Garcia-Fontana C."/>
            <person name="Silva-Castro G.A."/>
            <person name="Calvo C."/>
            <person name="Gonzalez-Lopez J."/>
        </authorList>
    </citation>
    <scope>NUCLEOTIDE SEQUENCE [LARGE SCALE GENOMIC DNA]</scope>
    <source>
        <strain evidence="5">4J27</strain>
    </source>
</reference>
<evidence type="ECO:0000256" key="1">
    <source>
        <dbReference type="SAM" id="MobiDB-lite"/>
    </source>
</evidence>
<gene>
    <name evidence="4" type="primary">aprX</name>
    <name evidence="4" type="ORF">ARTSIC4J27_2040</name>
</gene>
<evidence type="ECO:0000256" key="2">
    <source>
        <dbReference type="SAM" id="SignalP"/>
    </source>
</evidence>
<dbReference type="OrthoDB" id="26872at2"/>
<keyword evidence="2" id="KW-0732">Signal</keyword>
<dbReference type="RefSeq" id="WP_050055028.1">
    <property type="nucleotide sequence ID" value="NZ_CAQI01000042.1"/>
</dbReference>
<evidence type="ECO:0000313" key="4">
    <source>
        <dbReference type="EMBL" id="CCQ46080.1"/>
    </source>
</evidence>
<feature type="domain" description="DUF305" evidence="3">
    <location>
        <begin position="64"/>
        <end position="209"/>
    </location>
</feature>
<name>A0A024H1N0_9MICC</name>
<evidence type="ECO:0000313" key="5">
    <source>
        <dbReference type="Proteomes" id="UP000035722"/>
    </source>
</evidence>
<protein>
    <recommendedName>
        <fullName evidence="3">DUF305 domain-containing protein</fullName>
    </recommendedName>
</protein>
<feature type="region of interest" description="Disordered" evidence="1">
    <location>
        <begin position="25"/>
        <end position="49"/>
    </location>
</feature>
<dbReference type="Pfam" id="PF03713">
    <property type="entry name" value="DUF305"/>
    <property type="match status" value="1"/>
</dbReference>
<feature type="chain" id="PRO_5038575930" description="DUF305 domain-containing protein" evidence="2">
    <location>
        <begin position="20"/>
        <end position="212"/>
    </location>
</feature>
<evidence type="ECO:0000259" key="3">
    <source>
        <dbReference type="Pfam" id="PF03713"/>
    </source>
</evidence>